<evidence type="ECO:0000313" key="3">
    <source>
        <dbReference type="EnsemblMetazoa" id="ENSAATROPP015891"/>
    </source>
</evidence>
<reference evidence="3" key="1">
    <citation type="submission" date="2024-04" db="UniProtKB">
        <authorList>
            <consortium name="EnsemblMetazoa"/>
        </authorList>
    </citation>
    <scope>IDENTIFICATION</scope>
    <source>
        <strain evidence="3">EBRO</strain>
    </source>
</reference>
<dbReference type="Proteomes" id="UP000075880">
    <property type="component" value="Unassembled WGS sequence"/>
</dbReference>
<evidence type="ECO:0000313" key="4">
    <source>
        <dbReference type="Proteomes" id="UP000075880"/>
    </source>
</evidence>
<keyword evidence="2" id="KW-1133">Transmembrane helix</keyword>
<keyword evidence="2" id="KW-0472">Membrane</keyword>
<dbReference type="EnsemblMetazoa" id="ENSAATROPT017944">
    <property type="protein sequence ID" value="ENSAATROPP015891"/>
    <property type="gene ID" value="ENSAATROPG014640"/>
</dbReference>
<feature type="region of interest" description="Disordered" evidence="1">
    <location>
        <begin position="130"/>
        <end position="150"/>
    </location>
</feature>
<sequence>MSSRTKRIKKSSWGARERAGMSFLIVVAFFAVFGLIILTEVLMIDDRGRAGSIVVRHGSNGGRFGESVPDYDDVKDDYLDDTGIFVRETKYGGAAVKNILKNQKDSAEPRNPPVVPWGQMLPSKIEQTLPRYPADTKPTDGSWEIVNGTR</sequence>
<keyword evidence="4" id="KW-1185">Reference proteome</keyword>
<accession>A0AAG5DXP8</accession>
<dbReference type="AlphaFoldDB" id="A0AAG5DXP8"/>
<name>A0AAG5DXP8_ANOAO</name>
<evidence type="ECO:0000256" key="1">
    <source>
        <dbReference type="SAM" id="MobiDB-lite"/>
    </source>
</evidence>
<proteinExistence type="predicted"/>
<evidence type="ECO:0000256" key="2">
    <source>
        <dbReference type="SAM" id="Phobius"/>
    </source>
</evidence>
<protein>
    <submittedName>
        <fullName evidence="3">Uncharacterized protein</fullName>
    </submittedName>
</protein>
<feature type="transmembrane region" description="Helical" evidence="2">
    <location>
        <begin position="21"/>
        <end position="44"/>
    </location>
</feature>
<organism evidence="3 4">
    <name type="scientific">Anopheles atroparvus</name>
    <name type="common">European mosquito</name>
    <dbReference type="NCBI Taxonomy" id="41427"/>
    <lineage>
        <taxon>Eukaryota</taxon>
        <taxon>Metazoa</taxon>
        <taxon>Ecdysozoa</taxon>
        <taxon>Arthropoda</taxon>
        <taxon>Hexapoda</taxon>
        <taxon>Insecta</taxon>
        <taxon>Pterygota</taxon>
        <taxon>Neoptera</taxon>
        <taxon>Endopterygota</taxon>
        <taxon>Diptera</taxon>
        <taxon>Nematocera</taxon>
        <taxon>Culicoidea</taxon>
        <taxon>Culicidae</taxon>
        <taxon>Anophelinae</taxon>
        <taxon>Anopheles</taxon>
    </lineage>
</organism>
<keyword evidence="2" id="KW-0812">Transmembrane</keyword>